<dbReference type="GO" id="GO:0008083">
    <property type="term" value="F:growth factor activity"/>
    <property type="evidence" value="ECO:0007669"/>
    <property type="project" value="UniProtKB-KW"/>
</dbReference>
<dbReference type="AlphaFoldDB" id="A0A9D4PGE6"/>
<evidence type="ECO:0000256" key="1">
    <source>
        <dbReference type="ARBA" id="ARBA00010783"/>
    </source>
</evidence>
<dbReference type="GO" id="GO:0021675">
    <property type="term" value="P:nerve development"/>
    <property type="evidence" value="ECO:0007669"/>
    <property type="project" value="TreeGrafter"/>
</dbReference>
<dbReference type="GO" id="GO:0007169">
    <property type="term" value="P:cell surface receptor protein tyrosine kinase signaling pathway"/>
    <property type="evidence" value="ECO:0007669"/>
    <property type="project" value="TreeGrafter"/>
</dbReference>
<organism evidence="4 5">
    <name type="scientific">Rhipicephalus sanguineus</name>
    <name type="common">Brown dog tick</name>
    <name type="synonym">Ixodes sanguineus</name>
    <dbReference type="NCBI Taxonomy" id="34632"/>
    <lineage>
        <taxon>Eukaryota</taxon>
        <taxon>Metazoa</taxon>
        <taxon>Ecdysozoa</taxon>
        <taxon>Arthropoda</taxon>
        <taxon>Chelicerata</taxon>
        <taxon>Arachnida</taxon>
        <taxon>Acari</taxon>
        <taxon>Parasitiformes</taxon>
        <taxon>Ixodida</taxon>
        <taxon>Ixodoidea</taxon>
        <taxon>Ixodidae</taxon>
        <taxon>Rhipicephalinae</taxon>
        <taxon>Rhipicephalus</taxon>
        <taxon>Rhipicephalus</taxon>
    </lineage>
</organism>
<dbReference type="GO" id="GO:0048812">
    <property type="term" value="P:neuron projection morphogenesis"/>
    <property type="evidence" value="ECO:0007669"/>
    <property type="project" value="TreeGrafter"/>
</dbReference>
<name>A0A9D4PGE6_RHISA</name>
<protein>
    <recommendedName>
        <fullName evidence="3">Nerve growth factor-related domain-containing protein</fullName>
    </recommendedName>
</protein>
<dbReference type="GO" id="GO:0038180">
    <property type="term" value="P:nerve growth factor signaling pathway"/>
    <property type="evidence" value="ECO:0007669"/>
    <property type="project" value="TreeGrafter"/>
</dbReference>
<dbReference type="SUPFAM" id="SSF57501">
    <property type="entry name" value="Cystine-knot cytokines"/>
    <property type="match status" value="1"/>
</dbReference>
<dbReference type="InterPro" id="IPR029034">
    <property type="entry name" value="Cystine-knot_cytokine"/>
</dbReference>
<proteinExistence type="inferred from homology"/>
<dbReference type="Proteomes" id="UP000821837">
    <property type="component" value="Chromosome 8"/>
</dbReference>
<sequence>MLSHKRGSTILNHHIGKRHARTRSFGYQSEDEEPRLHEINVRRMTHHSFNYFYETFCALNQTAATNLNQLEPKSPNKYDVHTGEDHECLAVDKKMWHSRCRERLIWTYGLVVRANGDVGWGVIAIRGSCSCSCGPKIHPKGVDR</sequence>
<dbReference type="PANTHER" id="PTHR11589">
    <property type="entry name" value="NERVE GROWTH FACTOR NGF -RELATED"/>
    <property type="match status" value="1"/>
</dbReference>
<dbReference type="PANTHER" id="PTHR11589:SF11">
    <property type="entry name" value="PREPRO-NEUROTROPHIN"/>
    <property type="match status" value="1"/>
</dbReference>
<evidence type="ECO:0000259" key="3">
    <source>
        <dbReference type="Pfam" id="PF00243"/>
    </source>
</evidence>
<dbReference type="EMBL" id="JABSTV010001254">
    <property type="protein sequence ID" value="KAH7939948.1"/>
    <property type="molecule type" value="Genomic_DNA"/>
</dbReference>
<accession>A0A9D4PGE6</accession>
<gene>
    <name evidence="4" type="ORF">HPB52_019550</name>
</gene>
<dbReference type="GO" id="GO:0005163">
    <property type="term" value="F:nerve growth factor receptor binding"/>
    <property type="evidence" value="ECO:0007669"/>
    <property type="project" value="TreeGrafter"/>
</dbReference>
<reference evidence="4" key="1">
    <citation type="journal article" date="2020" name="Cell">
        <title>Large-Scale Comparative Analyses of Tick Genomes Elucidate Their Genetic Diversity and Vector Capacities.</title>
        <authorList>
            <consortium name="Tick Genome and Microbiome Consortium (TIGMIC)"/>
            <person name="Jia N."/>
            <person name="Wang J."/>
            <person name="Shi W."/>
            <person name="Du L."/>
            <person name="Sun Y."/>
            <person name="Zhan W."/>
            <person name="Jiang J.F."/>
            <person name="Wang Q."/>
            <person name="Zhang B."/>
            <person name="Ji P."/>
            <person name="Bell-Sakyi L."/>
            <person name="Cui X.M."/>
            <person name="Yuan T.T."/>
            <person name="Jiang B.G."/>
            <person name="Yang W.F."/>
            <person name="Lam T.T."/>
            <person name="Chang Q.C."/>
            <person name="Ding S.J."/>
            <person name="Wang X.J."/>
            <person name="Zhu J.G."/>
            <person name="Ruan X.D."/>
            <person name="Zhao L."/>
            <person name="Wei J.T."/>
            <person name="Ye R.Z."/>
            <person name="Que T.C."/>
            <person name="Du C.H."/>
            <person name="Zhou Y.H."/>
            <person name="Cheng J.X."/>
            <person name="Dai P.F."/>
            <person name="Guo W.B."/>
            <person name="Han X.H."/>
            <person name="Huang E.J."/>
            <person name="Li L.F."/>
            <person name="Wei W."/>
            <person name="Gao Y.C."/>
            <person name="Liu J.Z."/>
            <person name="Shao H.Z."/>
            <person name="Wang X."/>
            <person name="Wang C.C."/>
            <person name="Yang T.C."/>
            <person name="Huo Q.B."/>
            <person name="Li W."/>
            <person name="Chen H.Y."/>
            <person name="Chen S.E."/>
            <person name="Zhou L.G."/>
            <person name="Ni X.B."/>
            <person name="Tian J.H."/>
            <person name="Sheng Y."/>
            <person name="Liu T."/>
            <person name="Pan Y.S."/>
            <person name="Xia L.Y."/>
            <person name="Li J."/>
            <person name="Zhao F."/>
            <person name="Cao W.C."/>
        </authorList>
    </citation>
    <scope>NUCLEOTIDE SEQUENCE</scope>
    <source>
        <strain evidence="4">Rsan-2018</strain>
    </source>
</reference>
<comment type="caution">
    <text evidence="4">The sequence shown here is derived from an EMBL/GenBank/DDBJ whole genome shotgun (WGS) entry which is preliminary data.</text>
</comment>
<keyword evidence="5" id="KW-1185">Reference proteome</keyword>
<dbReference type="GO" id="GO:0043524">
    <property type="term" value="P:negative regulation of neuron apoptotic process"/>
    <property type="evidence" value="ECO:0007669"/>
    <property type="project" value="TreeGrafter"/>
</dbReference>
<dbReference type="InterPro" id="IPR002072">
    <property type="entry name" value="Nerve_growth_factor-rel"/>
</dbReference>
<comment type="similarity">
    <text evidence="1">Belongs to the NGF-beta family.</text>
</comment>
<evidence type="ECO:0000313" key="5">
    <source>
        <dbReference type="Proteomes" id="UP000821837"/>
    </source>
</evidence>
<dbReference type="InterPro" id="IPR020408">
    <property type="entry name" value="Nerve_growth_factor-like"/>
</dbReference>
<evidence type="ECO:0000313" key="4">
    <source>
        <dbReference type="EMBL" id="KAH7939948.1"/>
    </source>
</evidence>
<dbReference type="PROSITE" id="PS50270">
    <property type="entry name" value="NGF_2"/>
    <property type="match status" value="1"/>
</dbReference>
<dbReference type="Pfam" id="PF00243">
    <property type="entry name" value="NGF"/>
    <property type="match status" value="1"/>
</dbReference>
<dbReference type="Gene3D" id="2.10.90.10">
    <property type="entry name" value="Cystine-knot cytokines"/>
    <property type="match status" value="1"/>
</dbReference>
<evidence type="ECO:0000256" key="2">
    <source>
        <dbReference type="ARBA" id="ARBA00023030"/>
    </source>
</evidence>
<feature type="domain" description="Nerve growth factor-related" evidence="3">
    <location>
        <begin position="42"/>
        <end position="133"/>
    </location>
</feature>
<keyword evidence="2" id="KW-0339">Growth factor</keyword>
<reference evidence="4" key="2">
    <citation type="submission" date="2021-09" db="EMBL/GenBank/DDBJ databases">
        <authorList>
            <person name="Jia N."/>
            <person name="Wang J."/>
            <person name="Shi W."/>
            <person name="Du L."/>
            <person name="Sun Y."/>
            <person name="Zhan W."/>
            <person name="Jiang J."/>
            <person name="Wang Q."/>
            <person name="Zhang B."/>
            <person name="Ji P."/>
            <person name="Sakyi L.B."/>
            <person name="Cui X."/>
            <person name="Yuan T."/>
            <person name="Jiang B."/>
            <person name="Yang W."/>
            <person name="Lam T.T.-Y."/>
            <person name="Chang Q."/>
            <person name="Ding S."/>
            <person name="Wang X."/>
            <person name="Zhu J."/>
            <person name="Ruan X."/>
            <person name="Zhao L."/>
            <person name="Wei J."/>
            <person name="Que T."/>
            <person name="Du C."/>
            <person name="Cheng J."/>
            <person name="Dai P."/>
            <person name="Han X."/>
            <person name="Huang E."/>
            <person name="Gao Y."/>
            <person name="Liu J."/>
            <person name="Shao H."/>
            <person name="Ye R."/>
            <person name="Li L."/>
            <person name="Wei W."/>
            <person name="Wang X."/>
            <person name="Wang C."/>
            <person name="Huo Q."/>
            <person name="Li W."/>
            <person name="Guo W."/>
            <person name="Chen H."/>
            <person name="Chen S."/>
            <person name="Zhou L."/>
            <person name="Zhou L."/>
            <person name="Ni X."/>
            <person name="Tian J."/>
            <person name="Zhou Y."/>
            <person name="Sheng Y."/>
            <person name="Liu T."/>
            <person name="Pan Y."/>
            <person name="Xia L."/>
            <person name="Li J."/>
            <person name="Zhao F."/>
            <person name="Cao W."/>
        </authorList>
    </citation>
    <scope>NUCLEOTIDE SEQUENCE</scope>
    <source>
        <strain evidence="4">Rsan-2018</strain>
        <tissue evidence="4">Larvae</tissue>
    </source>
</reference>